<dbReference type="Proteomes" id="UP001519460">
    <property type="component" value="Unassembled WGS sequence"/>
</dbReference>
<keyword evidence="1" id="KW-0812">Transmembrane</keyword>
<feature type="transmembrane region" description="Helical" evidence="1">
    <location>
        <begin position="94"/>
        <end position="115"/>
    </location>
</feature>
<sequence>MTGLAAVGTIRNIRSVSRTSATPTIASWKTPCKDKWLEFVSCHFCCSVLRKSWLSAPLKPFIVETIRSQEAAEQAQYPTAANVSAKYQSSKKAAVYLTVDLVGTYLPWVLIGPFLRGME</sequence>
<evidence type="ECO:0000256" key="1">
    <source>
        <dbReference type="SAM" id="Phobius"/>
    </source>
</evidence>
<evidence type="ECO:0000313" key="2">
    <source>
        <dbReference type="EMBL" id="KAK7479301.1"/>
    </source>
</evidence>
<dbReference type="EMBL" id="JACVVK020000306">
    <property type="protein sequence ID" value="KAK7479301.1"/>
    <property type="molecule type" value="Genomic_DNA"/>
</dbReference>
<gene>
    <name evidence="2" type="ORF">BaRGS_00029471</name>
</gene>
<keyword evidence="1" id="KW-0472">Membrane</keyword>
<reference evidence="2 3" key="1">
    <citation type="journal article" date="2023" name="Sci. Data">
        <title>Genome assembly of the Korean intertidal mud-creeper Batillaria attramentaria.</title>
        <authorList>
            <person name="Patra A.K."/>
            <person name="Ho P.T."/>
            <person name="Jun S."/>
            <person name="Lee S.J."/>
            <person name="Kim Y."/>
            <person name="Won Y.J."/>
        </authorList>
    </citation>
    <scope>NUCLEOTIDE SEQUENCE [LARGE SCALE GENOMIC DNA]</scope>
    <source>
        <strain evidence="2">Wonlab-2016</strain>
    </source>
</reference>
<protein>
    <submittedName>
        <fullName evidence="2">Uncharacterized protein</fullName>
    </submittedName>
</protein>
<keyword evidence="3" id="KW-1185">Reference proteome</keyword>
<dbReference type="AlphaFoldDB" id="A0ABD0JW60"/>
<name>A0ABD0JW60_9CAEN</name>
<proteinExistence type="predicted"/>
<accession>A0ABD0JW60</accession>
<keyword evidence="1" id="KW-1133">Transmembrane helix</keyword>
<evidence type="ECO:0000313" key="3">
    <source>
        <dbReference type="Proteomes" id="UP001519460"/>
    </source>
</evidence>
<organism evidence="2 3">
    <name type="scientific">Batillaria attramentaria</name>
    <dbReference type="NCBI Taxonomy" id="370345"/>
    <lineage>
        <taxon>Eukaryota</taxon>
        <taxon>Metazoa</taxon>
        <taxon>Spiralia</taxon>
        <taxon>Lophotrochozoa</taxon>
        <taxon>Mollusca</taxon>
        <taxon>Gastropoda</taxon>
        <taxon>Caenogastropoda</taxon>
        <taxon>Sorbeoconcha</taxon>
        <taxon>Cerithioidea</taxon>
        <taxon>Batillariidae</taxon>
        <taxon>Batillaria</taxon>
    </lineage>
</organism>
<comment type="caution">
    <text evidence="2">The sequence shown here is derived from an EMBL/GenBank/DDBJ whole genome shotgun (WGS) entry which is preliminary data.</text>
</comment>